<dbReference type="Pfam" id="PF14903">
    <property type="entry name" value="WG_beta_rep"/>
    <property type="match status" value="3"/>
</dbReference>
<evidence type="ECO:0000313" key="1">
    <source>
        <dbReference type="EMBL" id="SMC28520.1"/>
    </source>
</evidence>
<accession>A0A1W1XX08</accession>
<dbReference type="PANTHER" id="PTHR37841:SF1">
    <property type="entry name" value="DUF3298 DOMAIN-CONTAINING PROTEIN"/>
    <property type="match status" value="1"/>
</dbReference>
<dbReference type="Proteomes" id="UP000192761">
    <property type="component" value="Unassembled WGS sequence"/>
</dbReference>
<organism evidence="1 2">
    <name type="scientific">Andreprevotia lacus DSM 23236</name>
    <dbReference type="NCBI Taxonomy" id="1121001"/>
    <lineage>
        <taxon>Bacteria</taxon>
        <taxon>Pseudomonadati</taxon>
        <taxon>Pseudomonadota</taxon>
        <taxon>Betaproteobacteria</taxon>
        <taxon>Neisseriales</taxon>
        <taxon>Chitinibacteraceae</taxon>
        <taxon>Andreprevotia</taxon>
    </lineage>
</organism>
<dbReference type="OrthoDB" id="8769943at2"/>
<reference evidence="1 2" key="1">
    <citation type="submission" date="2017-04" db="EMBL/GenBank/DDBJ databases">
        <authorList>
            <person name="Afonso C.L."/>
            <person name="Miller P.J."/>
            <person name="Scott M.A."/>
            <person name="Spackman E."/>
            <person name="Goraichik I."/>
            <person name="Dimitrov K.M."/>
            <person name="Suarez D.L."/>
            <person name="Swayne D.E."/>
        </authorList>
    </citation>
    <scope>NUCLEOTIDE SEQUENCE [LARGE SCALE GENOMIC DNA]</scope>
    <source>
        <strain evidence="1 2">DSM 23236</strain>
    </source>
</reference>
<evidence type="ECO:0000313" key="2">
    <source>
        <dbReference type="Proteomes" id="UP000192761"/>
    </source>
</evidence>
<name>A0A1W1XX08_9NEIS</name>
<dbReference type="EMBL" id="FWXD01000023">
    <property type="protein sequence ID" value="SMC28520.1"/>
    <property type="molecule type" value="Genomic_DNA"/>
</dbReference>
<keyword evidence="2" id="KW-1185">Reference proteome</keyword>
<dbReference type="STRING" id="1121001.SAMN02745857_03288"/>
<dbReference type="PANTHER" id="PTHR37841">
    <property type="entry name" value="GLR2918 PROTEIN"/>
    <property type="match status" value="1"/>
</dbReference>
<gene>
    <name evidence="1" type="ORF">SAMN02745857_03288</name>
</gene>
<sequence length="539" mass="58753">MNLQDIGLFRVVLIGLVAGLVLGGCKDNATSEAPAAKVAPLGRMAVPVCLNEACGVVDETGKIIKQFTRDSVALYSTQFDSYFLVENGAWAMYGLDGAVLRRLEEGASVNELTPGLFAEVSEDKSRSVLFDAKGKDVFPEPFEELDYGGRHEFIVYQRNGLYGIINAKGEMVTPAQFDELSSNNIDLARQGGAVAAAKGKKPWVVLIDQKIARQVPFTTLDRASDGYIHAEVLKENDQRQGLLDLQGNIALAPTNALIGHPSPAGMVFFKKNLNSSTCGFMDLHGKVLIPAQFSGCSEFGAKSGAASTDAGYGLIDHTGKWLVPPHWITVNVPDNLWRGDLSARSMLIAHGGDVINGYTHAILDLDQGKVLFENQGYTELEVLDRDHIVFSREAESLLNPAIEDVEDKRIAVGLMDPAGKVLIPAKQYFRYQFDASRQFIVAFADRGLMGLHARDGRELVPAKWPILKILPGKNAVVGFDTADERDYFGFYAPNNVKALYRADGQEIFSVRKKPDSNQEELVGPGNRVIWPAAAKPVAL</sequence>
<dbReference type="InterPro" id="IPR032774">
    <property type="entry name" value="WG_beta_rep"/>
</dbReference>
<protein>
    <submittedName>
        <fullName evidence="1">WG containing repeat-containing protein</fullName>
    </submittedName>
</protein>
<dbReference type="AlphaFoldDB" id="A0A1W1XX08"/>
<proteinExistence type="predicted"/>